<dbReference type="SUPFAM" id="SSF142433">
    <property type="entry name" value="CinA-like"/>
    <property type="match status" value="1"/>
</dbReference>
<dbReference type="InterPro" id="IPR050101">
    <property type="entry name" value="CinA"/>
</dbReference>
<dbReference type="Gene3D" id="3.90.950.20">
    <property type="entry name" value="CinA-like"/>
    <property type="match status" value="1"/>
</dbReference>
<reference evidence="3 4" key="1">
    <citation type="journal article" date="2014" name="BMC Genomics">
        <title>Comparison of environmental and isolate Sulfobacillus genomes reveals diverse carbon, sulfur, nitrogen, and hydrogen metabolisms.</title>
        <authorList>
            <person name="Justice N.B."/>
            <person name="Norman A."/>
            <person name="Brown C.T."/>
            <person name="Singh A."/>
            <person name="Thomas B.C."/>
            <person name="Banfield J.F."/>
        </authorList>
    </citation>
    <scope>NUCLEOTIDE SEQUENCE [LARGE SCALE GENOMIC DNA]</scope>
    <source>
        <strain evidence="3">AMDSBA1</strain>
    </source>
</reference>
<evidence type="ECO:0000313" key="3">
    <source>
        <dbReference type="EMBL" id="PSR26434.1"/>
    </source>
</evidence>
<dbReference type="AlphaFoldDB" id="A0A2T2WW19"/>
<comment type="similarity">
    <text evidence="1">Belongs to the CinA family.</text>
</comment>
<dbReference type="Gene3D" id="3.40.980.10">
    <property type="entry name" value="MoaB/Mog-like domain"/>
    <property type="match status" value="1"/>
</dbReference>
<dbReference type="InterPro" id="IPR036653">
    <property type="entry name" value="CinA-like_C"/>
</dbReference>
<dbReference type="CDD" id="cd00885">
    <property type="entry name" value="cinA"/>
    <property type="match status" value="1"/>
</dbReference>
<dbReference type="Gene3D" id="3.30.70.2860">
    <property type="match status" value="1"/>
</dbReference>
<name>A0A2T2WW19_9FIRM</name>
<dbReference type="PIRSF" id="PIRSF006728">
    <property type="entry name" value="CinA"/>
    <property type="match status" value="1"/>
</dbReference>
<dbReference type="NCBIfam" id="TIGR00200">
    <property type="entry name" value="cinA_nterm"/>
    <property type="match status" value="1"/>
</dbReference>
<dbReference type="Pfam" id="PF18146">
    <property type="entry name" value="CinA_KH"/>
    <property type="match status" value="1"/>
</dbReference>
<dbReference type="InterPro" id="IPR001453">
    <property type="entry name" value="MoaB/Mog_dom"/>
</dbReference>
<dbReference type="Pfam" id="PF00994">
    <property type="entry name" value="MoCF_biosynth"/>
    <property type="match status" value="1"/>
</dbReference>
<dbReference type="SMART" id="SM00852">
    <property type="entry name" value="MoCF_biosynth"/>
    <property type="match status" value="1"/>
</dbReference>
<dbReference type="HAMAP" id="MF_00226_B">
    <property type="entry name" value="CinA_B"/>
    <property type="match status" value="1"/>
</dbReference>
<evidence type="ECO:0000259" key="2">
    <source>
        <dbReference type="SMART" id="SM00852"/>
    </source>
</evidence>
<evidence type="ECO:0000313" key="4">
    <source>
        <dbReference type="Proteomes" id="UP000242699"/>
    </source>
</evidence>
<dbReference type="PANTHER" id="PTHR13939">
    <property type="entry name" value="NICOTINAMIDE-NUCLEOTIDE AMIDOHYDROLASE PNCC"/>
    <property type="match status" value="1"/>
</dbReference>
<dbReference type="Pfam" id="PF02464">
    <property type="entry name" value="CinA"/>
    <property type="match status" value="1"/>
</dbReference>
<dbReference type="EMBL" id="PXYT01000036">
    <property type="protein sequence ID" value="PSR26434.1"/>
    <property type="molecule type" value="Genomic_DNA"/>
</dbReference>
<dbReference type="PANTHER" id="PTHR13939:SF0">
    <property type="entry name" value="NMN AMIDOHYDROLASE-LIKE PROTEIN YFAY"/>
    <property type="match status" value="1"/>
</dbReference>
<sequence>MFNVAGLVAVGDEVLSGEVINSNAAWLAQQLLSVGIHTKWHMVVGDDVTAISQALEWIHSRVDLAIVIGGLGPTADDLTKDAVADHFHWDLVVDAATADYIAAHHGRSPGWQESVSRQAQIITGATVWQNPNGQAPGQLIETSRGVIVLLPGPPRELEGLVRGFLLPWLKQGRAHSQVIRRTLTSFEAGESALAHQLLPLLSGQHPKMGIYANPGNVEVRLETSTSDKQRVLSERAVAWIRGRISGRLYELNQVNRAHVLLETLIGRRETLSAMESLTGGLVLARLINVPGASLCVAGGAIAYTDRVKMLLGVPLEILEQHGAVSAECAESMARSIRQEYGTDWGIGTTGYAGPSGGDEENPVGTFYAAVVGPEGSRVKRRMVALDRQGVREAAVELALTILWEMLDLSETYGSP</sequence>
<feature type="domain" description="MoaB/Mog" evidence="2">
    <location>
        <begin position="6"/>
        <end position="172"/>
    </location>
</feature>
<accession>A0A2T2WW19</accession>
<dbReference type="InterPro" id="IPR041424">
    <property type="entry name" value="CinA_KH"/>
</dbReference>
<dbReference type="NCBIfam" id="TIGR00199">
    <property type="entry name" value="PncC_domain"/>
    <property type="match status" value="1"/>
</dbReference>
<dbReference type="InterPro" id="IPR008135">
    <property type="entry name" value="Competence-induced_CinA"/>
</dbReference>
<evidence type="ECO:0000256" key="1">
    <source>
        <dbReference type="HAMAP-Rule" id="MF_00226"/>
    </source>
</evidence>
<protein>
    <recommendedName>
        <fullName evidence="1">Putative competence-damage inducible protein</fullName>
    </recommendedName>
</protein>
<gene>
    <name evidence="1" type="primary">cinA</name>
    <name evidence="3" type="ORF">C7B43_13920</name>
</gene>
<dbReference type="SUPFAM" id="SSF53218">
    <property type="entry name" value="Molybdenum cofactor biosynthesis proteins"/>
    <property type="match status" value="1"/>
</dbReference>
<dbReference type="InterPro" id="IPR036425">
    <property type="entry name" value="MoaB/Mog-like_dom_sf"/>
</dbReference>
<dbReference type="InterPro" id="IPR008136">
    <property type="entry name" value="CinA_C"/>
</dbReference>
<organism evidence="3 4">
    <name type="scientific">Sulfobacillus benefaciens</name>
    <dbReference type="NCBI Taxonomy" id="453960"/>
    <lineage>
        <taxon>Bacteria</taxon>
        <taxon>Bacillati</taxon>
        <taxon>Bacillota</taxon>
        <taxon>Clostridia</taxon>
        <taxon>Eubacteriales</taxon>
        <taxon>Clostridiales Family XVII. Incertae Sedis</taxon>
        <taxon>Sulfobacillus</taxon>
    </lineage>
</organism>
<comment type="caution">
    <text evidence="3">The sequence shown here is derived from an EMBL/GenBank/DDBJ whole genome shotgun (WGS) entry which is preliminary data.</text>
</comment>
<proteinExistence type="inferred from homology"/>
<dbReference type="Proteomes" id="UP000242699">
    <property type="component" value="Unassembled WGS sequence"/>
</dbReference>